<dbReference type="InterPro" id="IPR036736">
    <property type="entry name" value="ACP-like_sf"/>
</dbReference>
<dbReference type="EMBL" id="LLXL01000001">
    <property type="protein sequence ID" value="PKK81013.1"/>
    <property type="molecule type" value="Genomic_DNA"/>
</dbReference>
<sequence>MKQSFGIEVAPALLYDVHTIADLSNHVHKLLVEETRTNKKKSRKSHVTTTQEN</sequence>
<dbReference type="EMBL" id="LLXJ01000146">
    <property type="protein sequence ID" value="PKC14230.1"/>
    <property type="molecule type" value="Genomic_DNA"/>
</dbReference>
<proteinExistence type="predicted"/>
<evidence type="ECO:0000313" key="2">
    <source>
        <dbReference type="EMBL" id="PKC14230.1"/>
    </source>
</evidence>
<evidence type="ECO:0000313" key="5">
    <source>
        <dbReference type="EMBL" id="PKY38049.1"/>
    </source>
</evidence>
<feature type="non-terminal residue" evidence="5">
    <location>
        <position position="53"/>
    </location>
</feature>
<dbReference type="EMBL" id="LLXI01000017">
    <property type="protein sequence ID" value="PKY38049.1"/>
    <property type="molecule type" value="Genomic_DNA"/>
</dbReference>
<keyword evidence="8" id="KW-1185">Reference proteome</keyword>
<dbReference type="Proteomes" id="UP000234323">
    <property type="component" value="Unassembled WGS sequence"/>
</dbReference>
<dbReference type="AlphaFoldDB" id="A0A2I1DV58"/>
<evidence type="ECO:0000313" key="8">
    <source>
        <dbReference type="Proteomes" id="UP000234323"/>
    </source>
</evidence>
<dbReference type="EMBL" id="LLXJ01000052">
    <property type="protein sequence ID" value="PKC16309.1"/>
    <property type="molecule type" value="Genomic_DNA"/>
</dbReference>
<evidence type="ECO:0008006" key="9">
    <source>
        <dbReference type="Google" id="ProtNLM"/>
    </source>
</evidence>
<reference evidence="5 8" key="1">
    <citation type="submission" date="2015-10" db="EMBL/GenBank/DDBJ databases">
        <title>Genome analyses suggest a sexual origin of heterokaryosis in a supposedly ancient asexual fungus.</title>
        <authorList>
            <person name="Ropars J."/>
            <person name="Sedzielewska K."/>
            <person name="Noel J."/>
            <person name="Charron P."/>
            <person name="Farinelli L."/>
            <person name="Marton T."/>
            <person name="Kruger M."/>
            <person name="Pelin A."/>
            <person name="Brachmann A."/>
            <person name="Corradi N."/>
        </authorList>
    </citation>
    <scope>NUCLEOTIDE SEQUENCE [LARGE SCALE GENOMIC DNA]</scope>
    <source>
        <strain evidence="5 8">A4</strain>
        <strain evidence="2 6">A5</strain>
        <strain evidence="4 7">C2</strain>
    </source>
</reference>
<dbReference type="VEuPathDB" id="FungiDB:RhiirA1_498978"/>
<dbReference type="SUPFAM" id="SSF47336">
    <property type="entry name" value="ACP-like"/>
    <property type="match status" value="1"/>
</dbReference>
<dbReference type="Proteomes" id="UP000233469">
    <property type="component" value="Unassembled WGS sequence"/>
</dbReference>
<feature type="region of interest" description="Disordered" evidence="1">
    <location>
        <begin position="34"/>
        <end position="53"/>
    </location>
</feature>
<evidence type="ECO:0000313" key="4">
    <source>
        <dbReference type="EMBL" id="PKK81013.1"/>
    </source>
</evidence>
<accession>A0A2I1DV58</accession>
<comment type="caution">
    <text evidence="5">The sequence shown here is derived from an EMBL/GenBank/DDBJ whole genome shotgun (WGS) entry which is preliminary data.</text>
</comment>
<protein>
    <recommendedName>
        <fullName evidence="9">Carrier domain-containing protein</fullName>
    </recommendedName>
</protein>
<reference evidence="2 6" key="2">
    <citation type="submission" date="2017-09" db="EMBL/GenBank/DDBJ databases">
        <title>Extensive intraspecific genome diversity in a model arbuscular mycorrhizal fungus.</title>
        <authorList>
            <person name="Chen E.C."/>
            <person name="Morin E."/>
            <person name="Beaudet D."/>
            <person name="Noel J."/>
            <person name="Ndikumana S."/>
            <person name="Charron P."/>
            <person name="St-Onge C."/>
            <person name="Giorgi J."/>
            <person name="Grigoriev I.V."/>
            <person name="Roux C."/>
            <person name="Martin F.M."/>
            <person name="Corradi N."/>
        </authorList>
    </citation>
    <scope>NUCLEOTIDE SEQUENCE [LARGE SCALE GENOMIC DNA]</scope>
    <source>
        <strain evidence="2 6">A5</strain>
    </source>
</reference>
<reference evidence="4 7" key="3">
    <citation type="submission" date="2017-10" db="EMBL/GenBank/DDBJ databases">
        <title>Extensive intraspecific genome diversity in a model arbuscular mycorrhizal fungus.</title>
        <authorList>
            <person name="Chen E.C.H."/>
            <person name="Morin E."/>
            <person name="Baudet D."/>
            <person name="Noel J."/>
            <person name="Ndikumana S."/>
            <person name="Charron P."/>
            <person name="St-Onge C."/>
            <person name="Giorgi J."/>
            <person name="Grigoriev I.V."/>
            <person name="Roux C."/>
            <person name="Martin F.M."/>
            <person name="Corradi N."/>
        </authorList>
    </citation>
    <scope>NUCLEOTIDE SEQUENCE [LARGE SCALE GENOMIC DNA]</scope>
    <source>
        <strain evidence="4 7">C2</strain>
    </source>
</reference>
<dbReference type="VEuPathDB" id="FungiDB:FUN_021288"/>
<evidence type="ECO:0000313" key="7">
    <source>
        <dbReference type="Proteomes" id="UP000233469"/>
    </source>
</evidence>
<dbReference type="Proteomes" id="UP000232722">
    <property type="component" value="Unassembled WGS sequence"/>
</dbReference>
<organism evidence="5 8">
    <name type="scientific">Rhizophagus irregularis</name>
    <dbReference type="NCBI Taxonomy" id="588596"/>
    <lineage>
        <taxon>Eukaryota</taxon>
        <taxon>Fungi</taxon>
        <taxon>Fungi incertae sedis</taxon>
        <taxon>Mucoromycota</taxon>
        <taxon>Glomeromycotina</taxon>
        <taxon>Glomeromycetes</taxon>
        <taxon>Glomerales</taxon>
        <taxon>Glomeraceae</taxon>
        <taxon>Rhizophagus</taxon>
    </lineage>
</organism>
<gene>
    <name evidence="5" type="ORF">RhiirA4_391391</name>
    <name evidence="3" type="ORF">RhiirA5_347889</name>
    <name evidence="2" type="ORF">RhiirA5_350604</name>
    <name evidence="4" type="ORF">RhiirC2_722936</name>
</gene>
<name>A0A2I1DV58_9GLOM</name>
<evidence type="ECO:0000313" key="3">
    <source>
        <dbReference type="EMBL" id="PKC16309.1"/>
    </source>
</evidence>
<evidence type="ECO:0000313" key="6">
    <source>
        <dbReference type="Proteomes" id="UP000232722"/>
    </source>
</evidence>
<evidence type="ECO:0000256" key="1">
    <source>
        <dbReference type="SAM" id="MobiDB-lite"/>
    </source>
</evidence>
<dbReference type="VEuPathDB" id="FungiDB:RhiirFUN_003125"/>